<feature type="compositionally biased region" description="Low complexity" evidence="1">
    <location>
        <begin position="52"/>
        <end position="72"/>
    </location>
</feature>
<accession>A0ABN2W1V4</accession>
<evidence type="ECO:0000256" key="1">
    <source>
        <dbReference type="SAM" id="MobiDB-lite"/>
    </source>
</evidence>
<evidence type="ECO:0000313" key="3">
    <source>
        <dbReference type="Proteomes" id="UP001500016"/>
    </source>
</evidence>
<sequence length="355" mass="37741">MEFSAVEPPAAESATAETPPTEARTPERAPGPRTPEPRAAEPRTPEPRAAEPRAAGARAPAPTDAEPRAAAGRAKKPAQRGPRADCTADIAGGLTFDVRLPASPGPAGDLADAALLLRSRPGKSGVSETVRLPLVPVEEDPGTLRAALPSTVQLGEGRWNAFLVLDGGEPRRLVPGVNDLRSLVDRTPRADRTWLGVRIPYATKHGNLSVRSWLRWPHAEAGALRVMDGGLVLCGRLYGAELAETARLEARARRGGGAAPVLAEVAAEGAEFTAVLPYHGLAGHPLWDLWLRPAEDAEAVRIARILDDVPDKKRIFTYPAQPLDPGIAPAEGRTATATPYYTLNNDLAVRVDHPY</sequence>
<reference evidence="2 3" key="1">
    <citation type="journal article" date="2019" name="Int. J. Syst. Evol. Microbiol.">
        <title>The Global Catalogue of Microorganisms (GCM) 10K type strain sequencing project: providing services to taxonomists for standard genome sequencing and annotation.</title>
        <authorList>
            <consortium name="The Broad Institute Genomics Platform"/>
            <consortium name="The Broad Institute Genome Sequencing Center for Infectious Disease"/>
            <person name="Wu L."/>
            <person name="Ma J."/>
        </authorList>
    </citation>
    <scope>NUCLEOTIDE SEQUENCE [LARGE SCALE GENOMIC DNA]</scope>
    <source>
        <strain evidence="2 3">JCM 15478</strain>
    </source>
</reference>
<feature type="region of interest" description="Disordered" evidence="1">
    <location>
        <begin position="1"/>
        <end position="86"/>
    </location>
</feature>
<comment type="caution">
    <text evidence="2">The sequence shown here is derived from an EMBL/GenBank/DDBJ whole genome shotgun (WGS) entry which is preliminary data.</text>
</comment>
<organism evidence="2 3">
    <name type="scientific">Streptomyces albiaxialis</name>
    <dbReference type="NCBI Taxonomy" id="329523"/>
    <lineage>
        <taxon>Bacteria</taxon>
        <taxon>Bacillati</taxon>
        <taxon>Actinomycetota</taxon>
        <taxon>Actinomycetes</taxon>
        <taxon>Kitasatosporales</taxon>
        <taxon>Streptomycetaceae</taxon>
        <taxon>Streptomyces</taxon>
    </lineage>
</organism>
<feature type="compositionally biased region" description="Basic and acidic residues" evidence="1">
    <location>
        <begin position="35"/>
        <end position="51"/>
    </location>
</feature>
<feature type="compositionally biased region" description="Low complexity" evidence="1">
    <location>
        <begin position="7"/>
        <end position="23"/>
    </location>
</feature>
<proteinExistence type="predicted"/>
<dbReference type="Proteomes" id="UP001500016">
    <property type="component" value="Unassembled WGS sequence"/>
</dbReference>
<dbReference type="EMBL" id="BAAAPE010000009">
    <property type="protein sequence ID" value="GAA2080850.1"/>
    <property type="molecule type" value="Genomic_DNA"/>
</dbReference>
<protein>
    <recommendedName>
        <fullName evidence="4">Transferase</fullName>
    </recommendedName>
</protein>
<keyword evidence="3" id="KW-1185">Reference proteome</keyword>
<name>A0ABN2W1V4_9ACTN</name>
<gene>
    <name evidence="2" type="ORF">GCM10009801_39390</name>
</gene>
<evidence type="ECO:0008006" key="4">
    <source>
        <dbReference type="Google" id="ProtNLM"/>
    </source>
</evidence>
<evidence type="ECO:0000313" key="2">
    <source>
        <dbReference type="EMBL" id="GAA2080850.1"/>
    </source>
</evidence>